<dbReference type="Proteomes" id="UP000015354">
    <property type="component" value="Unassembled WGS sequence"/>
</dbReference>
<dbReference type="Gene3D" id="3.40.50.300">
    <property type="entry name" value="P-loop containing nucleotide triphosphate hydrolases"/>
    <property type="match status" value="1"/>
</dbReference>
<dbReference type="EMBL" id="ATMH01005758">
    <property type="protein sequence ID" value="EPY27424.1"/>
    <property type="molecule type" value="Genomic_DNA"/>
</dbReference>
<protein>
    <recommendedName>
        <fullName evidence="5">(d)CMP kinase</fullName>
    </recommendedName>
</protein>
<evidence type="ECO:0000313" key="4">
    <source>
        <dbReference type="Proteomes" id="UP000015354"/>
    </source>
</evidence>
<dbReference type="EMBL" id="ATMH01000644">
    <property type="protein sequence ID" value="EPY36321.1"/>
    <property type="molecule type" value="Genomic_DNA"/>
</dbReference>
<reference evidence="1 4" key="1">
    <citation type="journal article" date="2013" name="PLoS ONE">
        <title>Predicting the Proteins of Angomonas deanei, Strigomonas culicis and Their Respective Endosymbionts Reveals New Aspects of the Trypanosomatidae Family.</title>
        <authorList>
            <person name="Motta M.C."/>
            <person name="Martins A.C."/>
            <person name="de Souza S.S."/>
            <person name="Catta-Preta C.M."/>
            <person name="Silva R."/>
            <person name="Klein C.C."/>
            <person name="de Almeida L.G."/>
            <person name="de Lima Cunha O."/>
            <person name="Ciapina L.P."/>
            <person name="Brocchi M."/>
            <person name="Colabardini A.C."/>
            <person name="de Araujo Lima B."/>
            <person name="Machado C.R."/>
            <person name="de Almeida Soares C.M."/>
            <person name="Probst C.M."/>
            <person name="de Menezes C.B."/>
            <person name="Thompson C.E."/>
            <person name="Bartholomeu D.C."/>
            <person name="Gradia D.F."/>
            <person name="Pavoni D.P."/>
            <person name="Grisard E.C."/>
            <person name="Fantinatti-Garboggini F."/>
            <person name="Marchini F.K."/>
            <person name="Rodrigues-Luiz G.F."/>
            <person name="Wagner G."/>
            <person name="Goldman G.H."/>
            <person name="Fietto J.L."/>
            <person name="Elias M.C."/>
            <person name="Goldman M.H."/>
            <person name="Sagot M.F."/>
            <person name="Pereira M."/>
            <person name="Stoco P.H."/>
            <person name="de Mendonca-Neto R.P."/>
            <person name="Teixeira S.M."/>
            <person name="Maciel T.E."/>
            <person name="de Oliveira Mendes T.A."/>
            <person name="Urmenyi T.P."/>
            <person name="de Souza W."/>
            <person name="Schenkman S."/>
            <person name="de Vasconcelos A.T."/>
        </authorList>
    </citation>
    <scope>NUCLEOTIDE SEQUENCE [LARGE SCALE GENOMIC DNA]</scope>
</reference>
<organism evidence="1 4">
    <name type="scientific">Strigomonas culicis</name>
    <dbReference type="NCBI Taxonomy" id="28005"/>
    <lineage>
        <taxon>Eukaryota</taxon>
        <taxon>Discoba</taxon>
        <taxon>Euglenozoa</taxon>
        <taxon>Kinetoplastea</taxon>
        <taxon>Metakinetoplastina</taxon>
        <taxon>Trypanosomatida</taxon>
        <taxon>Trypanosomatidae</taxon>
        <taxon>Strigomonadinae</taxon>
        <taxon>Strigomonas</taxon>
    </lineage>
</organism>
<dbReference type="EMBL" id="ATMH01008599">
    <property type="protein sequence ID" value="EPY21310.1"/>
    <property type="molecule type" value="Genomic_DNA"/>
</dbReference>
<evidence type="ECO:0000313" key="1">
    <source>
        <dbReference type="EMBL" id="EPY21310.1"/>
    </source>
</evidence>
<dbReference type="AlphaFoldDB" id="S9VE02"/>
<dbReference type="SUPFAM" id="SSF52540">
    <property type="entry name" value="P-loop containing nucleoside triphosphate hydrolases"/>
    <property type="match status" value="1"/>
</dbReference>
<accession>S9VE02</accession>
<proteinExistence type="predicted"/>
<reference evidence="1" key="2">
    <citation type="submission" date="2013-03" db="EMBL/GenBank/DDBJ databases">
        <authorList>
            <person name="Motta M.C.M."/>
            <person name="Martins A.C.A."/>
            <person name="Preta C.M.C.C."/>
            <person name="Silva R."/>
            <person name="de Souza S.S."/>
            <person name="Klein C.C."/>
            <person name="de Almeida L.G.P."/>
            <person name="Cunha O.L."/>
            <person name="Colabardini A.C."/>
            <person name="Lima B.A."/>
            <person name="Machado C.R."/>
            <person name="Soares C.M.A."/>
            <person name="de Menezes C.B.A."/>
            <person name="Bartolomeu D.C."/>
            <person name="Grisard E.C."/>
            <person name="Fantinatti-Garboggini F."/>
            <person name="Rodrigues-Luiz G.F."/>
            <person name="Wagner G."/>
            <person name="Goldman G.H."/>
            <person name="Fietto J.L.R."/>
            <person name="Ciapina L.P."/>
            <person name="Brocchi M."/>
            <person name="Elias M.C."/>
            <person name="Goldman M.H.S."/>
            <person name="Sagot M.-F."/>
            <person name="Pereira M."/>
            <person name="Stoco P.H."/>
            <person name="Teixeira S.M.R."/>
            <person name="de Mendonca-Neto R.P."/>
            <person name="Maciel T.E.F."/>
            <person name="Mendes T.A.O."/>
            <person name="Urmenyi T.P."/>
            <person name="Teixeira M.M.G."/>
            <person name="de Camargo E.F.P."/>
            <person name="de Sousa W."/>
            <person name="Schenkman S."/>
            <person name="de Vasconcelos A.T.R."/>
        </authorList>
    </citation>
    <scope>NUCLEOTIDE SEQUENCE</scope>
</reference>
<dbReference type="InterPro" id="IPR027417">
    <property type="entry name" value="P-loop_NTPase"/>
</dbReference>
<dbReference type="OrthoDB" id="416765at2759"/>
<evidence type="ECO:0008006" key="5">
    <source>
        <dbReference type="Google" id="ProtNLM"/>
    </source>
</evidence>
<gene>
    <name evidence="3" type="ORF">STCU_00644</name>
    <name evidence="2" type="ORF">STCU_05758</name>
    <name evidence="1" type="ORF">STCU_08599</name>
</gene>
<keyword evidence="4" id="KW-1185">Reference proteome</keyword>
<name>S9VE02_9TRYP</name>
<evidence type="ECO:0000313" key="2">
    <source>
        <dbReference type="EMBL" id="EPY27424.1"/>
    </source>
</evidence>
<evidence type="ECO:0000313" key="3">
    <source>
        <dbReference type="EMBL" id="EPY36321.1"/>
    </source>
</evidence>
<comment type="caution">
    <text evidence="1">The sequence shown here is derived from an EMBL/GenBank/DDBJ whole genome shotgun (WGS) entry which is preliminary data.</text>
</comment>
<sequence>MSKLSAAILRQQDDICSTIVIRLLAQRPPFAELARVEGERIVQRDREDEEKLALGIECAIRRGALPPRPAVSPTHKLNVVGLTSQQVMEKILHVLPSREGNVITLEGLSGTGKGTTVSKLQQALPRCVAWSNGNVFRCYTHLCHEILSSQQREVTAANLTPELLAAVEKRVTFVEAAPGKFETLLDRHRVSEIQNTLLKAPVVSQLVPTVAQATQGEVIRFGAAAVKKLSAAGYNVILEGRAQTLQYIATNLRFELVIPDAAVLGQRRAAQLVMAKALELIKPTMGTAADAEVEATLQAALELLSKK</sequence>